<proteinExistence type="predicted"/>
<evidence type="ECO:0000256" key="1">
    <source>
        <dbReference type="SAM" id="MobiDB-lite"/>
    </source>
</evidence>
<feature type="region of interest" description="Disordered" evidence="1">
    <location>
        <begin position="36"/>
        <end position="64"/>
    </location>
</feature>
<name>X1T0S3_9ZZZZ</name>
<organism evidence="2">
    <name type="scientific">marine sediment metagenome</name>
    <dbReference type="NCBI Taxonomy" id="412755"/>
    <lineage>
        <taxon>unclassified sequences</taxon>
        <taxon>metagenomes</taxon>
        <taxon>ecological metagenomes</taxon>
    </lineage>
</organism>
<evidence type="ECO:0000313" key="2">
    <source>
        <dbReference type="EMBL" id="GAI98922.1"/>
    </source>
</evidence>
<sequence length="64" mass="7409">MDIRTFGKFLERAEPEELRYLCRVFRMILDYCATRPGSGPEDSDDDMGLFDADELGLDPEEDMD</sequence>
<feature type="compositionally biased region" description="Acidic residues" evidence="1">
    <location>
        <begin position="41"/>
        <end position="64"/>
    </location>
</feature>
<comment type="caution">
    <text evidence="2">The sequence shown here is derived from an EMBL/GenBank/DDBJ whole genome shotgun (WGS) entry which is preliminary data.</text>
</comment>
<accession>X1T0S3</accession>
<reference evidence="2" key="1">
    <citation type="journal article" date="2014" name="Front. Microbiol.">
        <title>High frequency of phylogenetically diverse reductive dehalogenase-homologous genes in deep subseafloor sedimentary metagenomes.</title>
        <authorList>
            <person name="Kawai M."/>
            <person name="Futagami T."/>
            <person name="Toyoda A."/>
            <person name="Takaki Y."/>
            <person name="Nishi S."/>
            <person name="Hori S."/>
            <person name="Arai W."/>
            <person name="Tsubouchi T."/>
            <person name="Morono Y."/>
            <person name="Uchiyama I."/>
            <person name="Ito T."/>
            <person name="Fujiyama A."/>
            <person name="Inagaki F."/>
            <person name="Takami H."/>
        </authorList>
    </citation>
    <scope>NUCLEOTIDE SEQUENCE</scope>
    <source>
        <strain evidence="2">Expedition CK06-06</strain>
    </source>
</reference>
<gene>
    <name evidence="2" type="ORF">S12H4_35455</name>
</gene>
<protein>
    <submittedName>
        <fullName evidence="2">Uncharacterized protein</fullName>
    </submittedName>
</protein>
<dbReference type="EMBL" id="BARW01021060">
    <property type="protein sequence ID" value="GAI98922.1"/>
    <property type="molecule type" value="Genomic_DNA"/>
</dbReference>
<dbReference type="AlphaFoldDB" id="X1T0S3"/>